<keyword evidence="2" id="KW-1133">Transmembrane helix</keyword>
<feature type="transmembrane region" description="Helical" evidence="2">
    <location>
        <begin position="74"/>
        <end position="95"/>
    </location>
</feature>
<feature type="compositionally biased region" description="Gly residues" evidence="1">
    <location>
        <begin position="444"/>
        <end position="454"/>
    </location>
</feature>
<evidence type="ECO:0000259" key="3">
    <source>
        <dbReference type="Pfam" id="PF01757"/>
    </source>
</evidence>
<comment type="caution">
    <text evidence="4">The sequence shown here is derived from an EMBL/GenBank/DDBJ whole genome shotgun (WGS) entry which is preliminary data.</text>
</comment>
<keyword evidence="2" id="KW-0472">Membrane</keyword>
<gene>
    <name evidence="4" type="ORF">ACFPA8_04060</name>
</gene>
<dbReference type="Pfam" id="PF01757">
    <property type="entry name" value="Acyl_transf_3"/>
    <property type="match status" value="1"/>
</dbReference>
<dbReference type="PANTHER" id="PTHR37312:SF1">
    <property type="entry name" value="MEMBRANE-BOUND ACYLTRANSFERASE YKRP-RELATED"/>
    <property type="match status" value="1"/>
</dbReference>
<dbReference type="InterPro" id="IPR052734">
    <property type="entry name" value="Nod_factor_acetyltransferase"/>
</dbReference>
<feature type="transmembrane region" description="Helical" evidence="2">
    <location>
        <begin position="192"/>
        <end position="209"/>
    </location>
</feature>
<feature type="transmembrane region" description="Helical" evidence="2">
    <location>
        <begin position="329"/>
        <end position="350"/>
    </location>
</feature>
<dbReference type="EMBL" id="JBHSFH010000003">
    <property type="protein sequence ID" value="MFC4493307.1"/>
    <property type="molecule type" value="Genomic_DNA"/>
</dbReference>
<keyword evidence="4" id="KW-0808">Transferase</keyword>
<evidence type="ECO:0000313" key="4">
    <source>
        <dbReference type="EMBL" id="MFC4493307.1"/>
    </source>
</evidence>
<feature type="compositionally biased region" description="Low complexity" evidence="1">
    <location>
        <begin position="419"/>
        <end position="443"/>
    </location>
</feature>
<dbReference type="InterPro" id="IPR002656">
    <property type="entry name" value="Acyl_transf_3_dom"/>
</dbReference>
<feature type="domain" description="Acyltransferase 3" evidence="3">
    <location>
        <begin position="43"/>
        <end position="347"/>
    </location>
</feature>
<feature type="transmembrane region" description="Helical" evidence="2">
    <location>
        <begin position="290"/>
        <end position="309"/>
    </location>
</feature>
<evidence type="ECO:0000313" key="5">
    <source>
        <dbReference type="Proteomes" id="UP001595997"/>
    </source>
</evidence>
<feature type="transmembrane region" description="Helical" evidence="2">
    <location>
        <begin position="107"/>
        <end position="126"/>
    </location>
</feature>
<dbReference type="Proteomes" id="UP001595997">
    <property type="component" value="Unassembled WGS sequence"/>
</dbReference>
<feature type="transmembrane region" description="Helical" evidence="2">
    <location>
        <begin position="221"/>
        <end position="240"/>
    </location>
</feature>
<proteinExistence type="predicted"/>
<evidence type="ECO:0000256" key="2">
    <source>
        <dbReference type="SAM" id="Phobius"/>
    </source>
</evidence>
<keyword evidence="2" id="KW-0812">Transmembrane</keyword>
<evidence type="ECO:0000256" key="1">
    <source>
        <dbReference type="SAM" id="MobiDB-lite"/>
    </source>
</evidence>
<dbReference type="RefSeq" id="WP_386442312.1">
    <property type="nucleotide sequence ID" value="NZ_JBHSFH010000003.1"/>
</dbReference>
<accession>A0ABV9A1H7</accession>
<dbReference type="PANTHER" id="PTHR37312">
    <property type="entry name" value="MEMBRANE-BOUND ACYLTRANSFERASE YKRP-RELATED"/>
    <property type="match status" value="1"/>
</dbReference>
<dbReference type="GO" id="GO:0016746">
    <property type="term" value="F:acyltransferase activity"/>
    <property type="evidence" value="ECO:0007669"/>
    <property type="project" value="UniProtKB-KW"/>
</dbReference>
<keyword evidence="5" id="KW-1185">Reference proteome</keyword>
<keyword evidence="4" id="KW-0012">Acyltransferase</keyword>
<feature type="transmembrane region" description="Helical" evidence="2">
    <location>
        <begin position="260"/>
        <end position="283"/>
    </location>
</feature>
<sequence length="454" mass="50023">MLHAGYERAPLPPVRQESPSAARDASAEPPAKVRKQPAEQRDPFLDNAKYLTILLVAVGHVWDPLRDDSRAAGALYFVLYAFHMPAFIIVSGYLSRSFEGKPRQIKRLITGVLVPYVVFQTVYTFFMRWASDNPDREFHYQEPGFALWFLVALFLWRLTTPLWKSMRWPVPVALAIAVAAGVTPSISNDLNLMRVAAFLPYFVLGLQLRPEHFQIVTRRKVRMLALPVFAGALLFAYWAVPRMSKGWFLHDKAAQDLGAPAWVGGVMTLATFGCGLVLTAAFLSLVPRRHMWFTALGAGTLYAYLLHVYPIKISREFEWYDMEWVDHPLSRVGITLLAAVMMTVLCTSPFRRVFRFAMEPKMEWFFKQDAGAQARARENGNGKTTGAAPQPATPSAPDPAAAGNGQKGAGNGQAVPERPSAQYAGSPSPSSAGSTYSAYSGYSSGSGGGGRHTG</sequence>
<protein>
    <submittedName>
        <fullName evidence="4">Acyltransferase family protein</fullName>
    </submittedName>
</protein>
<name>A0ABV9A1H7_9ACTN</name>
<feature type="region of interest" description="Disordered" evidence="1">
    <location>
        <begin position="1"/>
        <end position="38"/>
    </location>
</feature>
<reference evidence="5" key="1">
    <citation type="journal article" date="2019" name="Int. J. Syst. Evol. Microbiol.">
        <title>The Global Catalogue of Microorganisms (GCM) 10K type strain sequencing project: providing services to taxonomists for standard genome sequencing and annotation.</title>
        <authorList>
            <consortium name="The Broad Institute Genomics Platform"/>
            <consortium name="The Broad Institute Genome Sequencing Center for Infectious Disease"/>
            <person name="Wu L."/>
            <person name="Ma J."/>
        </authorList>
    </citation>
    <scope>NUCLEOTIDE SEQUENCE [LARGE SCALE GENOMIC DNA]</scope>
    <source>
        <strain evidence="5">CGMCC 4.7357</strain>
    </source>
</reference>
<organism evidence="4 5">
    <name type="scientific">Streptomyces ovatisporus</name>
    <dbReference type="NCBI Taxonomy" id="1128682"/>
    <lineage>
        <taxon>Bacteria</taxon>
        <taxon>Bacillati</taxon>
        <taxon>Actinomycetota</taxon>
        <taxon>Actinomycetes</taxon>
        <taxon>Kitasatosporales</taxon>
        <taxon>Streptomycetaceae</taxon>
        <taxon>Streptomyces</taxon>
    </lineage>
</organism>
<feature type="transmembrane region" description="Helical" evidence="2">
    <location>
        <begin position="138"/>
        <end position="156"/>
    </location>
</feature>
<feature type="transmembrane region" description="Helical" evidence="2">
    <location>
        <begin position="168"/>
        <end position="186"/>
    </location>
</feature>
<feature type="region of interest" description="Disordered" evidence="1">
    <location>
        <begin position="373"/>
        <end position="454"/>
    </location>
</feature>